<evidence type="ECO:0000313" key="2">
    <source>
        <dbReference type="Proteomes" id="UP000521017"/>
    </source>
</evidence>
<dbReference type="Proteomes" id="UP000521017">
    <property type="component" value="Unassembled WGS sequence"/>
</dbReference>
<dbReference type="AlphaFoldDB" id="A0A7X0MH55"/>
<proteinExistence type="predicted"/>
<accession>A0A7X0MH55</accession>
<organism evidence="1 2">
    <name type="scientific">Pedobacter cryoconitis</name>
    <dbReference type="NCBI Taxonomy" id="188932"/>
    <lineage>
        <taxon>Bacteria</taxon>
        <taxon>Pseudomonadati</taxon>
        <taxon>Bacteroidota</taxon>
        <taxon>Sphingobacteriia</taxon>
        <taxon>Sphingobacteriales</taxon>
        <taxon>Sphingobacteriaceae</taxon>
        <taxon>Pedobacter</taxon>
    </lineage>
</organism>
<protein>
    <submittedName>
        <fullName evidence="1">Uncharacterized protein</fullName>
    </submittedName>
</protein>
<comment type="caution">
    <text evidence="1">The sequence shown here is derived from an EMBL/GenBank/DDBJ whole genome shotgun (WGS) entry which is preliminary data.</text>
</comment>
<gene>
    <name evidence="1" type="ORF">HDF25_001193</name>
</gene>
<dbReference type="RefSeq" id="WP_184623737.1">
    <property type="nucleotide sequence ID" value="NZ_JACHCC010000003.1"/>
</dbReference>
<dbReference type="EMBL" id="JACHCC010000003">
    <property type="protein sequence ID" value="MBB6499052.1"/>
    <property type="molecule type" value="Genomic_DNA"/>
</dbReference>
<evidence type="ECO:0000313" key="1">
    <source>
        <dbReference type="EMBL" id="MBB6499052.1"/>
    </source>
</evidence>
<reference evidence="1 2" key="1">
    <citation type="submission" date="2020-08" db="EMBL/GenBank/DDBJ databases">
        <title>Genomic Encyclopedia of Type Strains, Phase IV (KMG-V): Genome sequencing to study the core and pangenomes of soil and plant-associated prokaryotes.</title>
        <authorList>
            <person name="Whitman W."/>
        </authorList>
    </citation>
    <scope>NUCLEOTIDE SEQUENCE [LARGE SCALE GENOMIC DNA]</scope>
    <source>
        <strain evidence="1 2">M2T3</strain>
    </source>
</reference>
<sequence length="59" mass="7076">MEESKTKLSLDDFKELMQSKSNTQQDDKLLNINEIHQQHHIVDEDTIDWSPWFKAIYGR</sequence>
<name>A0A7X0MH55_9SPHI</name>